<dbReference type="Proteomes" id="UP000653305">
    <property type="component" value="Unassembled WGS sequence"/>
</dbReference>
<feature type="compositionally biased region" description="Basic residues" evidence="1">
    <location>
        <begin position="37"/>
        <end position="47"/>
    </location>
</feature>
<reference evidence="2" key="1">
    <citation type="submission" date="2020-07" db="EMBL/GenBank/DDBJ databases">
        <title>Ethylene signaling mediates host invasion by parasitic plants.</title>
        <authorList>
            <person name="Yoshida S."/>
        </authorList>
    </citation>
    <scope>NUCLEOTIDE SEQUENCE</scope>
    <source>
        <strain evidence="2">Okayama</strain>
    </source>
</reference>
<dbReference type="PANTHER" id="PTHR45950">
    <property type="entry name" value="HOMEOBOX-LEUCINE ZIPPER PROTEIN ATHB-14"/>
    <property type="match status" value="1"/>
</dbReference>
<feature type="region of interest" description="Disordered" evidence="1">
    <location>
        <begin position="28"/>
        <end position="47"/>
    </location>
</feature>
<dbReference type="AlphaFoldDB" id="A0A830CUI7"/>
<keyword evidence="2" id="KW-0371">Homeobox</keyword>
<sequence length="80" mass="8784">MRIYQCRGKQRKEASLLQTVNRKLSAMNKLPMEGKKNPPKAGKHNHKLTPVVTQCLLAVSEETLAELLGKATGTAVDLSI</sequence>
<gene>
    <name evidence="2" type="ORF">PHJA_002094400</name>
</gene>
<proteinExistence type="predicted"/>
<protein>
    <submittedName>
        <fullName evidence="2">Homeobox-leucine zipper protein hox32</fullName>
    </submittedName>
</protein>
<dbReference type="InterPro" id="IPR044830">
    <property type="entry name" value="HD-Zip_III"/>
</dbReference>
<dbReference type="GO" id="GO:0003677">
    <property type="term" value="F:DNA binding"/>
    <property type="evidence" value="ECO:0007669"/>
    <property type="project" value="UniProtKB-KW"/>
</dbReference>
<keyword evidence="2" id="KW-0238">DNA-binding</keyword>
<dbReference type="EMBL" id="BMAC01000577">
    <property type="protein sequence ID" value="GFP99503.1"/>
    <property type="molecule type" value="Genomic_DNA"/>
</dbReference>
<dbReference type="GO" id="GO:0003700">
    <property type="term" value="F:DNA-binding transcription factor activity"/>
    <property type="evidence" value="ECO:0007669"/>
    <property type="project" value="InterPro"/>
</dbReference>
<comment type="caution">
    <text evidence="2">The sequence shown here is derived from an EMBL/GenBank/DDBJ whole genome shotgun (WGS) entry which is preliminary data.</text>
</comment>
<keyword evidence="3" id="KW-1185">Reference proteome</keyword>
<evidence type="ECO:0000256" key="1">
    <source>
        <dbReference type="SAM" id="MobiDB-lite"/>
    </source>
</evidence>
<evidence type="ECO:0000313" key="3">
    <source>
        <dbReference type="Proteomes" id="UP000653305"/>
    </source>
</evidence>
<organism evidence="2 3">
    <name type="scientific">Phtheirospermum japonicum</name>
    <dbReference type="NCBI Taxonomy" id="374723"/>
    <lineage>
        <taxon>Eukaryota</taxon>
        <taxon>Viridiplantae</taxon>
        <taxon>Streptophyta</taxon>
        <taxon>Embryophyta</taxon>
        <taxon>Tracheophyta</taxon>
        <taxon>Spermatophyta</taxon>
        <taxon>Magnoliopsida</taxon>
        <taxon>eudicotyledons</taxon>
        <taxon>Gunneridae</taxon>
        <taxon>Pentapetalae</taxon>
        <taxon>asterids</taxon>
        <taxon>lamiids</taxon>
        <taxon>Lamiales</taxon>
        <taxon>Orobanchaceae</taxon>
        <taxon>Orobanchaceae incertae sedis</taxon>
        <taxon>Phtheirospermum</taxon>
    </lineage>
</organism>
<accession>A0A830CUI7</accession>
<evidence type="ECO:0000313" key="2">
    <source>
        <dbReference type="EMBL" id="GFP99503.1"/>
    </source>
</evidence>
<dbReference type="PANTHER" id="PTHR45950:SF7">
    <property type="entry name" value="HOMEOBOX-LEUCINE ZIPPER PROTEIN ATHB-14"/>
    <property type="match status" value="1"/>
</dbReference>
<dbReference type="OrthoDB" id="5875390at2759"/>
<name>A0A830CUI7_9LAMI</name>